<proteinExistence type="predicted"/>
<evidence type="ECO:0000256" key="3">
    <source>
        <dbReference type="SAM" id="SignalP"/>
    </source>
</evidence>
<name>A0A6G0X0Q6_9STRA</name>
<evidence type="ECO:0000259" key="5">
    <source>
        <dbReference type="PROSITE" id="PS01186"/>
    </source>
</evidence>
<dbReference type="PANTHER" id="PTHR14949">
    <property type="entry name" value="EGF-LIKE-DOMAIN, MULTIPLE 7, 8"/>
    <property type="match status" value="1"/>
</dbReference>
<dbReference type="VEuPathDB" id="FungiDB:AeMF1_009103"/>
<feature type="signal peptide" evidence="3">
    <location>
        <begin position="1"/>
        <end position="19"/>
    </location>
</feature>
<dbReference type="InterPro" id="IPR002049">
    <property type="entry name" value="LE_dom"/>
</dbReference>
<organism evidence="6 7">
    <name type="scientific">Aphanomyces euteiches</name>
    <dbReference type="NCBI Taxonomy" id="100861"/>
    <lineage>
        <taxon>Eukaryota</taxon>
        <taxon>Sar</taxon>
        <taxon>Stramenopiles</taxon>
        <taxon>Oomycota</taxon>
        <taxon>Saprolegniomycetes</taxon>
        <taxon>Saprolegniales</taxon>
        <taxon>Verrucalvaceae</taxon>
        <taxon>Aphanomyces</taxon>
    </lineage>
</organism>
<evidence type="ECO:0000259" key="4">
    <source>
        <dbReference type="PROSITE" id="PS00022"/>
    </source>
</evidence>
<keyword evidence="1 3" id="KW-0732">Signal</keyword>
<dbReference type="InterPro" id="IPR013111">
    <property type="entry name" value="EGF_extracell"/>
</dbReference>
<evidence type="ECO:0000313" key="7">
    <source>
        <dbReference type="Proteomes" id="UP000481153"/>
    </source>
</evidence>
<sequence length="216" mass="22902">MQRSLLALLLLHSFSLVGAYKPLLGELCNALNDCNGHGICNTQTKVCSCVDGWGSANDISTRKSADCSQRICPSGPSWSSVPTGATTAHAVSECSDMGICDPATGQCKCFPGFVGAACERTSCPNDCSGHGICVSMRVMATMTNAMPLSAATTYAGQVVSFLYGISWATAATPILGYDDVGSGSNLWLRVRFSVDSRAPVWRSPSERVVWFRLLVE</sequence>
<comment type="caution">
    <text evidence="6">The sequence shown here is derived from an EMBL/GenBank/DDBJ whole genome shotgun (WGS) entry which is preliminary data.</text>
</comment>
<dbReference type="Pfam" id="PF07974">
    <property type="entry name" value="EGF_2"/>
    <property type="match status" value="1"/>
</dbReference>
<dbReference type="PANTHER" id="PTHR14949:SF56">
    <property type="entry name" value="EGF-LIKE-DOMAIN, MULTIPLE 7"/>
    <property type="match status" value="1"/>
</dbReference>
<reference evidence="6 7" key="1">
    <citation type="submission" date="2019-07" db="EMBL/GenBank/DDBJ databases">
        <title>Genomics analysis of Aphanomyces spp. identifies a new class of oomycete effector associated with host adaptation.</title>
        <authorList>
            <person name="Gaulin E."/>
        </authorList>
    </citation>
    <scope>NUCLEOTIDE SEQUENCE [LARGE SCALE GENOMIC DNA]</scope>
    <source>
        <strain evidence="6 7">ATCC 201684</strain>
    </source>
</reference>
<dbReference type="PROSITE" id="PS00022">
    <property type="entry name" value="EGF_1"/>
    <property type="match status" value="1"/>
</dbReference>
<feature type="domain" description="EGF-like" evidence="4 5">
    <location>
        <begin position="107"/>
        <end position="118"/>
    </location>
</feature>
<keyword evidence="2" id="KW-1015">Disulfide bond</keyword>
<dbReference type="PROSITE" id="PS01186">
    <property type="entry name" value="EGF_2"/>
    <property type="match status" value="1"/>
</dbReference>
<dbReference type="CDD" id="cd00055">
    <property type="entry name" value="EGF_Lam"/>
    <property type="match status" value="1"/>
</dbReference>
<dbReference type="Gene3D" id="2.10.25.10">
    <property type="entry name" value="Laminin"/>
    <property type="match status" value="1"/>
</dbReference>
<dbReference type="InterPro" id="IPR050969">
    <property type="entry name" value="Dev_Signal_Modulators"/>
</dbReference>
<evidence type="ECO:0000256" key="2">
    <source>
        <dbReference type="ARBA" id="ARBA00023157"/>
    </source>
</evidence>
<dbReference type="AlphaFoldDB" id="A0A6G0X0Q6"/>
<gene>
    <name evidence="6" type="ORF">Ae201684_009615</name>
</gene>
<accession>A0A6G0X0Q6</accession>
<dbReference type="Proteomes" id="UP000481153">
    <property type="component" value="Unassembled WGS sequence"/>
</dbReference>
<dbReference type="EMBL" id="VJMJ01000122">
    <property type="protein sequence ID" value="KAF0733366.1"/>
    <property type="molecule type" value="Genomic_DNA"/>
</dbReference>
<feature type="chain" id="PRO_5026156245" description="EGF-like domain-containing protein" evidence="3">
    <location>
        <begin position="20"/>
        <end position="216"/>
    </location>
</feature>
<evidence type="ECO:0000313" key="6">
    <source>
        <dbReference type="EMBL" id="KAF0733366.1"/>
    </source>
</evidence>
<evidence type="ECO:0000256" key="1">
    <source>
        <dbReference type="ARBA" id="ARBA00022729"/>
    </source>
</evidence>
<dbReference type="InterPro" id="IPR000742">
    <property type="entry name" value="EGF"/>
</dbReference>
<protein>
    <recommendedName>
        <fullName evidence="4 5">EGF-like domain-containing protein</fullName>
    </recommendedName>
</protein>
<keyword evidence="7" id="KW-1185">Reference proteome</keyword>